<dbReference type="PANTHER" id="PTHR10504">
    <property type="entry name" value="BACTERICIDAL PERMEABILITY-INCREASING BPI PROTEIN-RELATED"/>
    <property type="match status" value="1"/>
</dbReference>
<dbReference type="EMBL" id="UYRT01001890">
    <property type="protein sequence ID" value="VDK30313.1"/>
    <property type="molecule type" value="Genomic_DNA"/>
</dbReference>
<dbReference type="GO" id="GO:0005615">
    <property type="term" value="C:extracellular space"/>
    <property type="evidence" value="ECO:0007669"/>
    <property type="project" value="TreeGrafter"/>
</dbReference>
<name>A0A183CYJ3_9BILA</name>
<dbReference type="InterPro" id="IPR017943">
    <property type="entry name" value="Bactericidal_perm-incr_a/b_dom"/>
</dbReference>
<feature type="chain" id="PRO_5043138551" evidence="1">
    <location>
        <begin position="25"/>
        <end position="238"/>
    </location>
</feature>
<keyword evidence="1" id="KW-0732">Signal</keyword>
<dbReference type="WBParaSite" id="GPUH_0000153701-mRNA-1">
    <property type="protein sequence ID" value="GPUH_0000153701-mRNA-1"/>
    <property type="gene ID" value="GPUH_0000153701"/>
</dbReference>
<protein>
    <submittedName>
        <fullName evidence="4">Propeptide_C25 domain-containing protein</fullName>
    </submittedName>
</protein>
<reference evidence="2 3" key="2">
    <citation type="submission" date="2018-11" db="EMBL/GenBank/DDBJ databases">
        <authorList>
            <consortium name="Pathogen Informatics"/>
        </authorList>
    </citation>
    <scope>NUCLEOTIDE SEQUENCE [LARGE SCALE GENOMIC DNA]</scope>
</reference>
<evidence type="ECO:0000256" key="1">
    <source>
        <dbReference type="SAM" id="SignalP"/>
    </source>
</evidence>
<proteinExistence type="predicted"/>
<feature type="signal peptide" evidence="1">
    <location>
        <begin position="1"/>
        <end position="24"/>
    </location>
</feature>
<evidence type="ECO:0000313" key="2">
    <source>
        <dbReference type="EMBL" id="VDK30313.1"/>
    </source>
</evidence>
<dbReference type="PANTHER" id="PTHR10504:SF136">
    <property type="entry name" value="NOSE RESISTANT TO FLUOXETINE PROTEIN 5"/>
    <property type="match status" value="1"/>
</dbReference>
<sequence>MYIFKPMNHLIWYLTLLCFCTAGANESFEFILSTELPLADNRPEISISNEPAVIPTNPGIPVALQTETPEPQPVKIRRSDLVHTGTPAGIYFRISQKGVDYITGLAAEALPQLLENSQMPTVEQPQIKISQLTIDKFSNPAIQARFIANAGVEAQVHLPQVMLNAIYDASTFFATYKGKFKAEVKNLSVIMEVHISRNETEKINIIEANYHTPVCNVTSSLVRIVFAGDMSTYLNLMR</sequence>
<evidence type="ECO:0000313" key="3">
    <source>
        <dbReference type="Proteomes" id="UP000271098"/>
    </source>
</evidence>
<organism evidence="4">
    <name type="scientific">Gongylonema pulchrum</name>
    <dbReference type="NCBI Taxonomy" id="637853"/>
    <lineage>
        <taxon>Eukaryota</taxon>
        <taxon>Metazoa</taxon>
        <taxon>Ecdysozoa</taxon>
        <taxon>Nematoda</taxon>
        <taxon>Chromadorea</taxon>
        <taxon>Rhabditida</taxon>
        <taxon>Spirurina</taxon>
        <taxon>Spiruromorpha</taxon>
        <taxon>Spiruroidea</taxon>
        <taxon>Gongylonematidae</taxon>
        <taxon>Gongylonema</taxon>
    </lineage>
</organism>
<evidence type="ECO:0000313" key="4">
    <source>
        <dbReference type="WBParaSite" id="GPUH_0000153701-mRNA-1"/>
    </source>
</evidence>
<accession>A0A183CYJ3</accession>
<dbReference type="GO" id="GO:0008289">
    <property type="term" value="F:lipid binding"/>
    <property type="evidence" value="ECO:0007669"/>
    <property type="project" value="InterPro"/>
</dbReference>
<dbReference type="Proteomes" id="UP000271098">
    <property type="component" value="Unassembled WGS sequence"/>
</dbReference>
<gene>
    <name evidence="2" type="ORF">GPUH_LOCUS1535</name>
</gene>
<dbReference type="AlphaFoldDB" id="A0A183CYJ3"/>
<dbReference type="OrthoDB" id="5869407at2759"/>
<dbReference type="InterPro" id="IPR032942">
    <property type="entry name" value="BPI/LBP/Plunc"/>
</dbReference>
<dbReference type="Gene3D" id="3.15.10.10">
    <property type="entry name" value="Bactericidal permeability-increasing protein, domain 1"/>
    <property type="match status" value="1"/>
</dbReference>
<reference evidence="4" key="1">
    <citation type="submission" date="2016-06" db="UniProtKB">
        <authorList>
            <consortium name="WormBaseParasite"/>
        </authorList>
    </citation>
    <scope>IDENTIFICATION</scope>
</reference>
<keyword evidence="3" id="KW-1185">Reference proteome</keyword>
<dbReference type="SUPFAM" id="SSF55394">
    <property type="entry name" value="Bactericidal permeability-increasing protein, BPI"/>
    <property type="match status" value="1"/>
</dbReference>